<dbReference type="Gene3D" id="2.30.130.100">
    <property type="match status" value="1"/>
</dbReference>
<keyword evidence="2 6" id="KW-0964">Secreted</keyword>
<protein>
    <recommendedName>
        <fullName evidence="6">Evasin</fullName>
    </recommendedName>
</protein>
<feature type="non-terminal residue" evidence="7">
    <location>
        <position position="1"/>
    </location>
</feature>
<reference evidence="7" key="1">
    <citation type="journal article" date="2017" name="Ticks Tick Borne Dis.">
        <title>An insight into the sialome of Hyalomma excavatum.</title>
        <authorList>
            <person name="Ribeiro J.M."/>
            <person name="Slovak M."/>
            <person name="Francischetti I.M."/>
        </authorList>
    </citation>
    <scope>NUCLEOTIDE SEQUENCE</scope>
    <source>
        <strain evidence="7">Samish</strain>
        <tissue evidence="7">Salivary glands</tissue>
    </source>
</reference>
<evidence type="ECO:0000256" key="5">
    <source>
        <dbReference type="ARBA" id="ARBA00023180"/>
    </source>
</evidence>
<dbReference type="AlphaFoldDB" id="A0A131XAS7"/>
<comment type="subcellular location">
    <subcellularLocation>
        <location evidence="1 6">Secreted</location>
    </subcellularLocation>
</comment>
<evidence type="ECO:0000256" key="4">
    <source>
        <dbReference type="ARBA" id="ARBA00023157"/>
    </source>
</evidence>
<evidence type="ECO:0000256" key="6">
    <source>
        <dbReference type="RuleBase" id="RU369006"/>
    </source>
</evidence>
<proteinExistence type="evidence at transcript level"/>
<evidence type="ECO:0000256" key="1">
    <source>
        <dbReference type="ARBA" id="ARBA00004613"/>
    </source>
</evidence>
<dbReference type="InterPro" id="IPR045797">
    <property type="entry name" value="EVA_Class_A"/>
</dbReference>
<evidence type="ECO:0000256" key="3">
    <source>
        <dbReference type="ARBA" id="ARBA00022729"/>
    </source>
</evidence>
<organism evidence="7">
    <name type="scientific">Hyalomma excavatum</name>
    <dbReference type="NCBI Taxonomy" id="257692"/>
    <lineage>
        <taxon>Eukaryota</taxon>
        <taxon>Metazoa</taxon>
        <taxon>Ecdysozoa</taxon>
        <taxon>Arthropoda</taxon>
        <taxon>Chelicerata</taxon>
        <taxon>Arachnida</taxon>
        <taxon>Acari</taxon>
        <taxon>Parasitiformes</taxon>
        <taxon>Ixodida</taxon>
        <taxon>Ixodoidea</taxon>
        <taxon>Ixodidae</taxon>
        <taxon>Hyalomminae</taxon>
        <taxon>Hyalomma</taxon>
    </lineage>
</organism>
<evidence type="ECO:0000313" key="7">
    <source>
        <dbReference type="EMBL" id="JAP63647.1"/>
    </source>
</evidence>
<dbReference type="GO" id="GO:0005576">
    <property type="term" value="C:extracellular region"/>
    <property type="evidence" value="ECO:0007669"/>
    <property type="project" value="UniProtKB-SubCell"/>
</dbReference>
<comment type="function">
    <text evidence="6">Salivary chemokine-binding protein which binds to host chemokines.</text>
</comment>
<accession>A0A131XAS7</accession>
<dbReference type="EMBL" id="GEFH01004934">
    <property type="protein sequence ID" value="JAP63647.1"/>
    <property type="molecule type" value="mRNA"/>
</dbReference>
<evidence type="ECO:0000256" key="2">
    <source>
        <dbReference type="ARBA" id="ARBA00022525"/>
    </source>
</evidence>
<sequence length="115" mass="12143">ILVFIIVVDMMTRTREAFAQAQASTCTVITLETAASRKNVGCKFCTTSGSSGGSTSAGTTECLNVGEDSVNKMSPNTHHFCLLGTCKEKEKKEVTCLPSGLAIECWNPVVSTCTG</sequence>
<dbReference type="Pfam" id="PF19429">
    <property type="entry name" value="EVA_Class_A"/>
    <property type="match status" value="1"/>
</dbReference>
<keyword evidence="5 6" id="KW-0325">Glycoprotein</keyword>
<keyword evidence="4 6" id="KW-1015">Disulfide bond</keyword>
<keyword evidence="3 6" id="KW-0732">Signal</keyword>
<dbReference type="GO" id="GO:0019957">
    <property type="term" value="F:C-C chemokine binding"/>
    <property type="evidence" value="ECO:0007669"/>
    <property type="project" value="InterPro"/>
</dbReference>
<name>A0A131XAS7_9ACAR</name>